<feature type="domain" description="Rhodanese" evidence="1">
    <location>
        <begin position="26"/>
        <end position="120"/>
    </location>
</feature>
<organism evidence="2 3">
    <name type="scientific">Pseudoxanthomonas japonensis</name>
    <dbReference type="NCBI Taxonomy" id="69284"/>
    <lineage>
        <taxon>Bacteria</taxon>
        <taxon>Pseudomonadati</taxon>
        <taxon>Pseudomonadota</taxon>
        <taxon>Gammaproteobacteria</taxon>
        <taxon>Lysobacterales</taxon>
        <taxon>Lysobacteraceae</taxon>
        <taxon>Pseudoxanthomonas</taxon>
    </lineage>
</organism>
<dbReference type="RefSeq" id="WP_162338724.1">
    <property type="nucleotide sequence ID" value="NZ_JBHSRQ010000016.1"/>
</dbReference>
<sequence length="122" mass="12912">MLGVLKKILSGVRGARVSPQEAVGYVNGGAVLVDVREKDEFARGHAHGAYNIPLRELRAGGTALLDARLPAGTREVVLVCQSGMRSRVAQSILSGQDARTYLDLAGGMGAWRGHGLPIARHD</sequence>
<accession>A0ABQ6ZE50</accession>
<dbReference type="InterPro" id="IPR001763">
    <property type="entry name" value="Rhodanese-like_dom"/>
</dbReference>
<dbReference type="SUPFAM" id="SSF52821">
    <property type="entry name" value="Rhodanese/Cell cycle control phosphatase"/>
    <property type="match status" value="1"/>
</dbReference>
<dbReference type="InterPro" id="IPR036873">
    <property type="entry name" value="Rhodanese-like_dom_sf"/>
</dbReference>
<comment type="caution">
    <text evidence="2">The sequence shown here is derived from an EMBL/GenBank/DDBJ whole genome shotgun (WGS) entry which is preliminary data.</text>
</comment>
<dbReference type="PANTHER" id="PTHR45431">
    <property type="entry name" value="RHODANESE-LIKE DOMAIN-CONTAINING PROTEIN 15, CHLOROPLASTIC"/>
    <property type="match status" value="1"/>
</dbReference>
<gene>
    <name evidence="2" type="ORF">CSC78_15245</name>
</gene>
<reference evidence="2 3" key="1">
    <citation type="submission" date="2017-10" db="EMBL/GenBank/DDBJ databases">
        <title>Whole genome sequencing of members of genus Pseudoxanthomonas.</title>
        <authorList>
            <person name="Kumar S."/>
            <person name="Bansal K."/>
            <person name="Kaur A."/>
            <person name="Patil P."/>
            <person name="Sharma S."/>
            <person name="Patil P.B."/>
        </authorList>
    </citation>
    <scope>NUCLEOTIDE SEQUENCE [LARGE SCALE GENOMIC DNA]</scope>
    <source>
        <strain evidence="2 3">DSM 17109</strain>
    </source>
</reference>
<keyword evidence="3" id="KW-1185">Reference proteome</keyword>
<evidence type="ECO:0000313" key="3">
    <source>
        <dbReference type="Proteomes" id="UP000781710"/>
    </source>
</evidence>
<dbReference type="Pfam" id="PF00581">
    <property type="entry name" value="Rhodanese"/>
    <property type="match status" value="1"/>
</dbReference>
<proteinExistence type="predicted"/>
<dbReference type="Proteomes" id="UP000781710">
    <property type="component" value="Unassembled WGS sequence"/>
</dbReference>
<evidence type="ECO:0000313" key="2">
    <source>
        <dbReference type="EMBL" id="KAF1723652.1"/>
    </source>
</evidence>
<dbReference type="PROSITE" id="PS50206">
    <property type="entry name" value="RHODANESE_3"/>
    <property type="match status" value="1"/>
</dbReference>
<evidence type="ECO:0000259" key="1">
    <source>
        <dbReference type="PROSITE" id="PS50206"/>
    </source>
</evidence>
<dbReference type="SMART" id="SM00450">
    <property type="entry name" value="RHOD"/>
    <property type="match status" value="1"/>
</dbReference>
<dbReference type="CDD" id="cd00158">
    <property type="entry name" value="RHOD"/>
    <property type="match status" value="1"/>
</dbReference>
<dbReference type="InterPro" id="IPR052367">
    <property type="entry name" value="Thiosulfate_ST/Rhodanese-like"/>
</dbReference>
<name>A0ABQ6ZE50_9GAMM</name>
<dbReference type="PANTHER" id="PTHR45431:SF3">
    <property type="entry name" value="RHODANESE-LIKE DOMAIN-CONTAINING PROTEIN 15, CHLOROPLASTIC"/>
    <property type="match status" value="1"/>
</dbReference>
<protein>
    <submittedName>
        <fullName evidence="2">Sulfurtransferase</fullName>
    </submittedName>
</protein>
<dbReference type="EMBL" id="PDWW01000025">
    <property type="protein sequence ID" value="KAF1723652.1"/>
    <property type="molecule type" value="Genomic_DNA"/>
</dbReference>
<dbReference type="Gene3D" id="3.40.250.10">
    <property type="entry name" value="Rhodanese-like domain"/>
    <property type="match status" value="1"/>
</dbReference>